<evidence type="ECO:0000313" key="2">
    <source>
        <dbReference type="EMBL" id="MDU8994331.1"/>
    </source>
</evidence>
<gene>
    <name evidence="2" type="ORF">PU648_18735</name>
    <name evidence="3" type="ORF">SAMN02787118_11874</name>
</gene>
<dbReference type="OrthoDB" id="3529747at2"/>
<organism evidence="3 4">
    <name type="scientific">Streptomyces mirabilis</name>
    <dbReference type="NCBI Taxonomy" id="68239"/>
    <lineage>
        <taxon>Bacteria</taxon>
        <taxon>Bacillati</taxon>
        <taxon>Actinomycetota</taxon>
        <taxon>Actinomycetes</taxon>
        <taxon>Kitasatosporales</taxon>
        <taxon>Streptomycetaceae</taxon>
        <taxon>Streptomyces</taxon>
    </lineage>
</organism>
<reference evidence="3 4" key="1">
    <citation type="submission" date="2016-10" db="EMBL/GenBank/DDBJ databases">
        <authorList>
            <person name="de Groot N.N."/>
        </authorList>
    </citation>
    <scope>NUCLEOTIDE SEQUENCE [LARGE SCALE GENOMIC DNA]</scope>
    <source>
        <strain evidence="3 4">OK461</strain>
    </source>
</reference>
<dbReference type="AlphaFoldDB" id="A0A1I2QIY5"/>
<dbReference type="GeneID" id="94001069"/>
<dbReference type="RefSeq" id="WP_060896609.1">
    <property type="nucleotide sequence ID" value="NZ_CP107955.1"/>
</dbReference>
<keyword evidence="5" id="KW-1185">Reference proteome</keyword>
<dbReference type="Proteomes" id="UP001257627">
    <property type="component" value="Unassembled WGS sequence"/>
</dbReference>
<accession>A0A1I2QIY5</accession>
<reference evidence="2 5" key="2">
    <citation type="submission" date="2023-02" db="EMBL/GenBank/DDBJ databases">
        <authorList>
            <person name="Maleckis M."/>
        </authorList>
    </citation>
    <scope>NUCLEOTIDE SEQUENCE [LARGE SCALE GENOMIC DNA]</scope>
    <source>
        <strain evidence="2 5">P8-A2</strain>
    </source>
</reference>
<name>A0A1I2QIY5_9ACTN</name>
<proteinExistence type="predicted"/>
<evidence type="ECO:0000256" key="1">
    <source>
        <dbReference type="SAM" id="SignalP"/>
    </source>
</evidence>
<dbReference type="Proteomes" id="UP000181942">
    <property type="component" value="Unassembled WGS sequence"/>
</dbReference>
<dbReference type="EMBL" id="FONR01000018">
    <property type="protein sequence ID" value="SFG28372.1"/>
    <property type="molecule type" value="Genomic_DNA"/>
</dbReference>
<keyword evidence="1" id="KW-0732">Signal</keyword>
<dbReference type="EMBL" id="JARAKF010000001">
    <property type="protein sequence ID" value="MDU8994331.1"/>
    <property type="molecule type" value="Genomic_DNA"/>
</dbReference>
<evidence type="ECO:0000313" key="3">
    <source>
        <dbReference type="EMBL" id="SFG28372.1"/>
    </source>
</evidence>
<evidence type="ECO:0000313" key="4">
    <source>
        <dbReference type="Proteomes" id="UP000181942"/>
    </source>
</evidence>
<protein>
    <submittedName>
        <fullName evidence="3">Uncharacterized protein</fullName>
    </submittedName>
</protein>
<feature type="chain" id="PRO_5039048349" evidence="1">
    <location>
        <begin position="23"/>
        <end position="173"/>
    </location>
</feature>
<evidence type="ECO:0000313" key="5">
    <source>
        <dbReference type="Proteomes" id="UP001257627"/>
    </source>
</evidence>
<feature type="signal peptide" evidence="1">
    <location>
        <begin position="1"/>
        <end position="22"/>
    </location>
</feature>
<sequence>MRKRTKLATLVVAGVMPLVAGAAPASAVVTPKRSCPVDYGVLITSHSAYRIPASGAYFKDGPGGTITASVTRASTITYSLSASLEVSASYLFASAKASVSGSITKSVAITTGHTYSHNIHSNKYGNLQYGSNGFKVGWESNRTNPNCSVTTLARGTAKLPATSVGWHYWETSS</sequence>